<feature type="domain" description="DUF5615" evidence="1">
    <location>
        <begin position="1"/>
        <end position="104"/>
    </location>
</feature>
<keyword evidence="3" id="KW-1185">Reference proteome</keyword>
<evidence type="ECO:0000259" key="1">
    <source>
        <dbReference type="Pfam" id="PF18480"/>
    </source>
</evidence>
<reference evidence="2 3" key="1">
    <citation type="submission" date="2018-11" db="EMBL/GenBank/DDBJ databases">
        <authorList>
            <person name="Mardanov A.V."/>
            <person name="Ravin N.V."/>
            <person name="Dedysh S.N."/>
        </authorList>
    </citation>
    <scope>NUCLEOTIDE SEQUENCE [LARGE SCALE GENOMIC DNA]</scope>
    <source>
        <strain evidence="2 3">AF10</strain>
    </source>
</reference>
<dbReference type="RefSeq" id="WP_128915623.1">
    <property type="nucleotide sequence ID" value="NZ_RDSM01000006.1"/>
</dbReference>
<dbReference type="Pfam" id="PF18480">
    <property type="entry name" value="DUF5615"/>
    <property type="match status" value="1"/>
</dbReference>
<comment type="caution">
    <text evidence="2">The sequence shown here is derived from an EMBL/GenBank/DDBJ whole genome shotgun (WGS) entry which is preliminary data.</text>
</comment>
<dbReference type="OrthoDB" id="122897at2"/>
<gene>
    <name evidence="2" type="ORF">GRAN_5051</name>
</gene>
<dbReference type="InterPro" id="IPR041049">
    <property type="entry name" value="DUF5615"/>
</dbReference>
<evidence type="ECO:0000313" key="3">
    <source>
        <dbReference type="Proteomes" id="UP000289437"/>
    </source>
</evidence>
<dbReference type="EMBL" id="RDSM01000006">
    <property type="protein sequence ID" value="RXH54082.1"/>
    <property type="molecule type" value="Genomic_DNA"/>
</dbReference>
<evidence type="ECO:0000313" key="2">
    <source>
        <dbReference type="EMBL" id="RXH54082.1"/>
    </source>
</evidence>
<reference evidence="3" key="2">
    <citation type="submission" date="2019-02" db="EMBL/GenBank/DDBJ databases">
        <title>Granulicella sibirica sp. nov., a psychrotolerant acidobacterium isolated from an organic soil layer in forested tundra, West Siberia.</title>
        <authorList>
            <person name="Oshkin I.Y."/>
            <person name="Kulichevskaya I.S."/>
            <person name="Rijpstra W.I.C."/>
            <person name="Sinninghe Damste J.S."/>
            <person name="Rakitin A.L."/>
            <person name="Ravin N.V."/>
            <person name="Dedysh S.N."/>
        </authorList>
    </citation>
    <scope>NUCLEOTIDE SEQUENCE [LARGE SCALE GENOMIC DNA]</scope>
    <source>
        <strain evidence="3">AF10</strain>
    </source>
</reference>
<proteinExistence type="predicted"/>
<dbReference type="Proteomes" id="UP000289437">
    <property type="component" value="Unassembled WGS sequence"/>
</dbReference>
<sequence length="123" mass="13913">MTFLIDECLHLSLVGVAEERNHQAHYLVYLGMQGWKDPDVLKRAAERDCTLVTNNAADFRRLYAELDLHAGLIIIVPNVTPKRQQSLFEAVLGHLGKRALVNTVVEVAFEEDQIAIIEYDLPD</sequence>
<organism evidence="2 3">
    <name type="scientific">Granulicella sibirica</name>
    <dbReference type="NCBI Taxonomy" id="2479048"/>
    <lineage>
        <taxon>Bacteria</taxon>
        <taxon>Pseudomonadati</taxon>
        <taxon>Acidobacteriota</taxon>
        <taxon>Terriglobia</taxon>
        <taxon>Terriglobales</taxon>
        <taxon>Acidobacteriaceae</taxon>
        <taxon>Granulicella</taxon>
    </lineage>
</organism>
<protein>
    <recommendedName>
        <fullName evidence="1">DUF5615 domain-containing protein</fullName>
    </recommendedName>
</protein>
<name>A0A4Q0SUT5_9BACT</name>
<dbReference type="AlphaFoldDB" id="A0A4Q0SUT5"/>
<accession>A0A4Q0SUT5</accession>